<reference evidence="1 2" key="1">
    <citation type="submission" date="2020-08" db="EMBL/GenBank/DDBJ databases">
        <title>Above-ground endophytic microbial communities from plants in different locations in the United States.</title>
        <authorList>
            <person name="Frank C."/>
        </authorList>
    </citation>
    <scope>NUCLEOTIDE SEQUENCE [LARGE SCALE GENOMIC DNA]</scope>
    <source>
        <strain evidence="1 2">WP4_2_2</strain>
    </source>
</reference>
<evidence type="ECO:0000313" key="1">
    <source>
        <dbReference type="EMBL" id="MBB6104455.1"/>
    </source>
</evidence>
<comment type="caution">
    <text evidence="1">The sequence shown here is derived from an EMBL/GenBank/DDBJ whole genome shotgun (WGS) entry which is preliminary data.</text>
</comment>
<dbReference type="EMBL" id="JACHBW010000012">
    <property type="protein sequence ID" value="MBB6104455.1"/>
    <property type="molecule type" value="Genomic_DNA"/>
</dbReference>
<gene>
    <name evidence="1" type="ORF">F4827_004314</name>
</gene>
<dbReference type="AlphaFoldDB" id="A0A7W9U257"/>
<protein>
    <submittedName>
        <fullName evidence="1">Uncharacterized protein</fullName>
    </submittedName>
</protein>
<accession>A0A7W9U257</accession>
<dbReference type="Proteomes" id="UP000571554">
    <property type="component" value="Unassembled WGS sequence"/>
</dbReference>
<evidence type="ECO:0000313" key="2">
    <source>
        <dbReference type="Proteomes" id="UP000571554"/>
    </source>
</evidence>
<name>A0A7W9U257_9BURK</name>
<keyword evidence="2" id="KW-1185">Reference proteome</keyword>
<organism evidence="1 2">
    <name type="scientific">Paraburkholderia bannensis</name>
    <dbReference type="NCBI Taxonomy" id="765414"/>
    <lineage>
        <taxon>Bacteria</taxon>
        <taxon>Pseudomonadati</taxon>
        <taxon>Pseudomonadota</taxon>
        <taxon>Betaproteobacteria</taxon>
        <taxon>Burkholderiales</taxon>
        <taxon>Burkholderiaceae</taxon>
        <taxon>Paraburkholderia</taxon>
    </lineage>
</organism>
<proteinExistence type="predicted"/>
<sequence length="42" mass="4108">MAGNSYANTQPIGMGLAPAFACLVMRGIAGHASAVCVLQGSA</sequence>